<dbReference type="AlphaFoldDB" id="A0A1W1IA60"/>
<dbReference type="OrthoDB" id="9811408at2"/>
<dbReference type="Proteomes" id="UP000192042">
    <property type="component" value="Chromosome I"/>
</dbReference>
<sequence>MALATESVEARIEWCRQQKARAAQPIEREGWHAEAEGLRDALLSEDHSSLYRDCAPTVFERYAMGLQDGRALMLVAVAEQQHAMSYR</sequence>
<organism evidence="1 2">
    <name type="scientific">Nitrospira japonica</name>
    <dbReference type="NCBI Taxonomy" id="1325564"/>
    <lineage>
        <taxon>Bacteria</taxon>
        <taxon>Pseudomonadati</taxon>
        <taxon>Nitrospirota</taxon>
        <taxon>Nitrospiria</taxon>
        <taxon>Nitrospirales</taxon>
        <taxon>Nitrospiraceae</taxon>
        <taxon>Nitrospira</taxon>
    </lineage>
</organism>
<name>A0A1W1IA60_9BACT</name>
<gene>
    <name evidence="1" type="ORF">NSJP_3713</name>
</gene>
<accession>A0A1W1IA60</accession>
<evidence type="ECO:0000313" key="2">
    <source>
        <dbReference type="Proteomes" id="UP000192042"/>
    </source>
</evidence>
<reference evidence="1 2" key="1">
    <citation type="submission" date="2017-03" db="EMBL/GenBank/DDBJ databases">
        <authorList>
            <person name="Afonso C.L."/>
            <person name="Miller P.J."/>
            <person name="Scott M.A."/>
            <person name="Spackman E."/>
            <person name="Goraichik I."/>
            <person name="Dimitrov K.M."/>
            <person name="Suarez D.L."/>
            <person name="Swayne D.E."/>
        </authorList>
    </citation>
    <scope>NUCLEOTIDE SEQUENCE [LARGE SCALE GENOMIC DNA]</scope>
    <source>
        <strain evidence="1">Genome sequencing of Nitrospira japonica strain NJ11</strain>
    </source>
</reference>
<dbReference type="RefSeq" id="WP_080888057.1">
    <property type="nucleotide sequence ID" value="NZ_LT828648.1"/>
</dbReference>
<protein>
    <submittedName>
        <fullName evidence="1">Uncharacterized protein</fullName>
    </submittedName>
</protein>
<proteinExistence type="predicted"/>
<dbReference type="EMBL" id="LT828648">
    <property type="protein sequence ID" value="SLM49880.1"/>
    <property type="molecule type" value="Genomic_DNA"/>
</dbReference>
<dbReference type="KEGG" id="nja:NSJP_3713"/>
<evidence type="ECO:0000313" key="1">
    <source>
        <dbReference type="EMBL" id="SLM49880.1"/>
    </source>
</evidence>
<keyword evidence="2" id="KW-1185">Reference proteome</keyword>